<keyword evidence="5" id="KW-0411">Iron-sulfur</keyword>
<evidence type="ECO:0000313" key="7">
    <source>
        <dbReference type="EMBL" id="MEA9356996.1"/>
    </source>
</evidence>
<dbReference type="Proteomes" id="UP001302274">
    <property type="component" value="Unassembled WGS sequence"/>
</dbReference>
<dbReference type="CDD" id="cd03469">
    <property type="entry name" value="Rieske_RO_Alpha_N"/>
    <property type="match status" value="1"/>
</dbReference>
<dbReference type="PANTHER" id="PTHR21266">
    <property type="entry name" value="IRON-SULFUR DOMAIN CONTAINING PROTEIN"/>
    <property type="match status" value="1"/>
</dbReference>
<organism evidence="7 8">
    <name type="scientific">Bacteriovorax antarcticus</name>
    <dbReference type="NCBI Taxonomy" id="3088717"/>
    <lineage>
        <taxon>Bacteria</taxon>
        <taxon>Pseudomonadati</taxon>
        <taxon>Bdellovibrionota</taxon>
        <taxon>Bacteriovoracia</taxon>
        <taxon>Bacteriovoracales</taxon>
        <taxon>Bacteriovoracaceae</taxon>
        <taxon>Bacteriovorax</taxon>
    </lineage>
</organism>
<evidence type="ECO:0000313" key="8">
    <source>
        <dbReference type="Proteomes" id="UP001302274"/>
    </source>
</evidence>
<keyword evidence="8" id="KW-1185">Reference proteome</keyword>
<evidence type="ECO:0000256" key="4">
    <source>
        <dbReference type="ARBA" id="ARBA00023004"/>
    </source>
</evidence>
<dbReference type="InterPro" id="IPR036922">
    <property type="entry name" value="Rieske_2Fe-2S_sf"/>
</dbReference>
<keyword evidence="2" id="KW-0479">Metal-binding</keyword>
<dbReference type="EMBL" id="JAYGJQ010000002">
    <property type="protein sequence ID" value="MEA9356996.1"/>
    <property type="molecule type" value="Genomic_DNA"/>
</dbReference>
<dbReference type="Gene3D" id="2.102.10.10">
    <property type="entry name" value="Rieske [2Fe-2S] iron-sulphur domain"/>
    <property type="match status" value="1"/>
</dbReference>
<keyword evidence="7" id="KW-0223">Dioxygenase</keyword>
<keyword evidence="4" id="KW-0408">Iron</keyword>
<gene>
    <name evidence="7" type="ORF">SHI21_12295</name>
</gene>
<comment type="caution">
    <text evidence="7">The sequence shown here is derived from an EMBL/GenBank/DDBJ whole genome shotgun (WGS) entry which is preliminary data.</text>
</comment>
<dbReference type="PROSITE" id="PS51296">
    <property type="entry name" value="RIESKE"/>
    <property type="match status" value="1"/>
</dbReference>
<dbReference type="PANTHER" id="PTHR21266:SF60">
    <property type="entry name" value="3-KETOSTEROID-9-ALPHA-MONOOXYGENASE, OXYGENASE COMPONENT"/>
    <property type="match status" value="1"/>
</dbReference>
<reference evidence="7 8" key="1">
    <citation type="submission" date="2023-11" db="EMBL/GenBank/DDBJ databases">
        <title>A Novel Polar Bacteriovorax (B. antarcticus) Isolated from the Biocrust in Antarctica.</title>
        <authorList>
            <person name="Mun W."/>
            <person name="Choi S.Y."/>
            <person name="Mitchell R.J."/>
        </authorList>
    </citation>
    <scope>NUCLEOTIDE SEQUENCE [LARGE SCALE GENOMIC DNA]</scope>
    <source>
        <strain evidence="7 8">PP10</strain>
    </source>
</reference>
<evidence type="ECO:0000256" key="2">
    <source>
        <dbReference type="ARBA" id="ARBA00022723"/>
    </source>
</evidence>
<protein>
    <submittedName>
        <fullName evidence="7">Aromatic ring-hydroxylating dioxygenase subunit alpha</fullName>
        <ecNumber evidence="7">1.14.13.-</ecNumber>
    </submittedName>
</protein>
<dbReference type="RefSeq" id="WP_323576890.1">
    <property type="nucleotide sequence ID" value="NZ_JAYGJQ010000002.1"/>
</dbReference>
<name>A0ABU5VVA9_9BACT</name>
<keyword evidence="1" id="KW-0001">2Fe-2S</keyword>
<dbReference type="Pfam" id="PF00355">
    <property type="entry name" value="Rieske"/>
    <property type="match status" value="1"/>
</dbReference>
<proteinExistence type="predicted"/>
<dbReference type="InterPro" id="IPR050584">
    <property type="entry name" value="Cholesterol_7-desaturase"/>
</dbReference>
<dbReference type="EC" id="1.14.13.-" evidence="7"/>
<evidence type="ECO:0000256" key="3">
    <source>
        <dbReference type="ARBA" id="ARBA00023002"/>
    </source>
</evidence>
<dbReference type="GO" id="GO:0051213">
    <property type="term" value="F:dioxygenase activity"/>
    <property type="evidence" value="ECO:0007669"/>
    <property type="project" value="UniProtKB-KW"/>
</dbReference>
<feature type="domain" description="Rieske" evidence="6">
    <location>
        <begin position="21"/>
        <end position="122"/>
    </location>
</feature>
<dbReference type="SUPFAM" id="SSF55961">
    <property type="entry name" value="Bet v1-like"/>
    <property type="match status" value="1"/>
</dbReference>
<accession>A0ABU5VVA9</accession>
<keyword evidence="3 7" id="KW-0560">Oxidoreductase</keyword>
<sequence>MSYQETLQNFGNAKFLPEGWYWLIKSSEVKTGTAKPAKLADKDFVVYRGADNTIRIMDAHCPHMGAHLCDGFVEGNDIRCPFHYWKFNDTGDCIEIPAQKEIKNIQQLKTYPQREKYGLIWVWAGDPDKIEEVPVIPELVGKELDYSLGSRFIKNCHPNVVMINAIDAQHFKSVHNLVVDLDMKPTVLTPRCIQLSNTTPLPHKNIFLKWASKFYKNALTYEMTYWWGHVGSVMVGPDFLHFYIIFALRPTADGVTEGQTILVTEKRKYGWLLNPIILFLTKLVGNYFAKGDTIIFSRIKFNFKTPLKADKSIIHFIEHYEGQAEAGSWSNT</sequence>
<dbReference type="InterPro" id="IPR017941">
    <property type="entry name" value="Rieske_2Fe-2S"/>
</dbReference>
<evidence type="ECO:0000256" key="5">
    <source>
        <dbReference type="ARBA" id="ARBA00023014"/>
    </source>
</evidence>
<evidence type="ECO:0000259" key="6">
    <source>
        <dbReference type="PROSITE" id="PS51296"/>
    </source>
</evidence>
<dbReference type="SUPFAM" id="SSF50022">
    <property type="entry name" value="ISP domain"/>
    <property type="match status" value="1"/>
</dbReference>
<evidence type="ECO:0000256" key="1">
    <source>
        <dbReference type="ARBA" id="ARBA00022714"/>
    </source>
</evidence>